<evidence type="ECO:0000313" key="1">
    <source>
        <dbReference type="EMBL" id="OOK82674.1"/>
    </source>
</evidence>
<organism evidence="1 4">
    <name type="scientific">Mycobacterium kansasii</name>
    <dbReference type="NCBI Taxonomy" id="1768"/>
    <lineage>
        <taxon>Bacteria</taxon>
        <taxon>Bacillati</taxon>
        <taxon>Actinomycetota</taxon>
        <taxon>Actinomycetes</taxon>
        <taxon>Mycobacteriales</taxon>
        <taxon>Mycobacteriaceae</taxon>
        <taxon>Mycobacterium</taxon>
    </lineage>
</organism>
<evidence type="ECO:0000313" key="2">
    <source>
        <dbReference type="EMBL" id="OOK83475.1"/>
    </source>
</evidence>
<accession>A0A1V3XTX8</accession>
<evidence type="ECO:0000313" key="3">
    <source>
        <dbReference type="Proteomes" id="UP000188532"/>
    </source>
</evidence>
<dbReference type="Proteomes" id="UP000188532">
    <property type="component" value="Unassembled WGS sequence"/>
</dbReference>
<gene>
    <name evidence="2" type="ORF">BZL29_1573</name>
    <name evidence="1" type="ORF">BZL30_0237</name>
</gene>
<comment type="caution">
    <text evidence="1">The sequence shown here is derived from an EMBL/GenBank/DDBJ whole genome shotgun (WGS) entry which is preliminary data.</text>
</comment>
<dbReference type="EMBL" id="MVBM01000001">
    <property type="protein sequence ID" value="OOK82674.1"/>
    <property type="molecule type" value="Genomic_DNA"/>
</dbReference>
<sequence>MGTAGAGAREPDSTPIAGLRDRAWQTLAPVFLGWPSAACWSRLSLL</sequence>
<dbReference type="AlphaFoldDB" id="A0A1V3XTX8"/>
<evidence type="ECO:0000313" key="4">
    <source>
        <dbReference type="Proteomes" id="UP000189229"/>
    </source>
</evidence>
<name>A0A1V3XTX8_MYCKA</name>
<reference evidence="3 4" key="1">
    <citation type="submission" date="2017-02" db="EMBL/GenBank/DDBJ databases">
        <title>Complete genome sequences of Mycobacterium kansasii strains isolated from rhesus macaques.</title>
        <authorList>
            <person name="Panda A."/>
            <person name="Nagaraj S."/>
            <person name="Zhao X."/>
            <person name="Tettelin H."/>
            <person name="Detolla L.J."/>
        </authorList>
    </citation>
    <scope>NUCLEOTIDE SEQUENCE [LARGE SCALE GENOMIC DNA]</scope>
    <source>
        <strain evidence="2 3">11-3469</strain>
        <strain evidence="1 4">11-3813</strain>
    </source>
</reference>
<dbReference type="Proteomes" id="UP000189229">
    <property type="component" value="Unassembled WGS sequence"/>
</dbReference>
<dbReference type="EMBL" id="MVBN01000001">
    <property type="protein sequence ID" value="OOK83475.1"/>
    <property type="molecule type" value="Genomic_DNA"/>
</dbReference>
<proteinExistence type="predicted"/>
<protein>
    <submittedName>
        <fullName evidence="1">Uncharacterized protein</fullName>
    </submittedName>
</protein>